<evidence type="ECO:0000313" key="7">
    <source>
        <dbReference type="EMBL" id="KAK7460591.1"/>
    </source>
</evidence>
<dbReference type="InterPro" id="IPR050529">
    <property type="entry name" value="CYP450_sterol_14alpha_dmase"/>
</dbReference>
<keyword evidence="4" id="KW-0479">Metal-binding</keyword>
<evidence type="ECO:0000313" key="8">
    <source>
        <dbReference type="Proteomes" id="UP001498398"/>
    </source>
</evidence>
<dbReference type="SUPFAM" id="SSF48264">
    <property type="entry name" value="Cytochrome P450"/>
    <property type="match status" value="1"/>
</dbReference>
<comment type="caution">
    <text evidence="7">The sequence shown here is derived from an EMBL/GenBank/DDBJ whole genome shotgun (WGS) entry which is preliminary data.</text>
</comment>
<name>A0ABR1JKA0_9AGAR</name>
<dbReference type="InterPro" id="IPR001128">
    <property type="entry name" value="Cyt_P450"/>
</dbReference>
<feature type="transmembrane region" description="Helical" evidence="6">
    <location>
        <begin position="296"/>
        <end position="319"/>
    </location>
</feature>
<evidence type="ECO:0000256" key="6">
    <source>
        <dbReference type="SAM" id="Phobius"/>
    </source>
</evidence>
<sequence>MAMYNSTVLPITLTRLYDEHADLFSGTAIAISTAIFALASGYVYNSLKYPILYYTPFLGQLGFFSARHDFMDSSLRFALQAKASGSEGSGRGGVYKVKTVGYKVNVLYGEIGRKLFFADKSLSLYHGYLFLRGGFPTTSNLGEAVEPDNNHLKTRLLHFMNREYLSDMLPVIVKEVNQAADQWSKESNIDLFDKVYEFIFKLTARLLICTEIADDDELRKHVRTLYWNIEDAATSFTNLVSWIPTAQKRLAASSTMELSKILFGIIATRRNESRRENDPLQYQIDKGDSDAEIIQFIFKLLFAGSVNTAAISAWIIVYLTRNPDYMNRVLDELRAAANEVGGTGPLSERIQHLSIDAWENDMPVLERVSRETIRLVFAILALRRNVENDLYIDGTLIRRGEFLAYPIHDAHLNPNIFPDPETWNPDRWLDGKDKEFTYAFLGWGVSRFPCTGMRIAKIEMKVIVGVVISSFDMAVTDLHGNRVDETPKPNRNDWQHFMPLEPMRMDIKRTVK</sequence>
<evidence type="ECO:0000256" key="1">
    <source>
        <dbReference type="ARBA" id="ARBA00001971"/>
    </source>
</evidence>
<dbReference type="EMBL" id="JBANRG010000015">
    <property type="protein sequence ID" value="KAK7460591.1"/>
    <property type="molecule type" value="Genomic_DNA"/>
</dbReference>
<feature type="transmembrane region" description="Helical" evidence="6">
    <location>
        <begin position="23"/>
        <end position="44"/>
    </location>
</feature>
<keyword evidence="5" id="KW-0408">Iron</keyword>
<dbReference type="Gene3D" id="1.10.630.10">
    <property type="entry name" value="Cytochrome P450"/>
    <property type="match status" value="1"/>
</dbReference>
<evidence type="ECO:0008006" key="9">
    <source>
        <dbReference type="Google" id="ProtNLM"/>
    </source>
</evidence>
<keyword evidence="6" id="KW-1133">Transmembrane helix</keyword>
<keyword evidence="3" id="KW-0349">Heme</keyword>
<keyword evidence="6" id="KW-0472">Membrane</keyword>
<dbReference type="PRINTS" id="PR00465">
    <property type="entry name" value="EP450IV"/>
</dbReference>
<accession>A0ABR1JKA0</accession>
<gene>
    <name evidence="7" type="ORF">VKT23_009312</name>
</gene>
<comment type="cofactor">
    <cofactor evidence="1">
        <name>heme</name>
        <dbReference type="ChEBI" id="CHEBI:30413"/>
    </cofactor>
</comment>
<keyword evidence="8" id="KW-1185">Reference proteome</keyword>
<dbReference type="CDD" id="cd00302">
    <property type="entry name" value="cytochrome_P450"/>
    <property type="match status" value="1"/>
</dbReference>
<dbReference type="PANTHER" id="PTHR24304:SF2">
    <property type="entry name" value="24-HYDROXYCHOLESTEROL 7-ALPHA-HYDROXYLASE"/>
    <property type="match status" value="1"/>
</dbReference>
<evidence type="ECO:0000256" key="2">
    <source>
        <dbReference type="ARBA" id="ARBA00010617"/>
    </source>
</evidence>
<evidence type="ECO:0000256" key="3">
    <source>
        <dbReference type="ARBA" id="ARBA00022617"/>
    </source>
</evidence>
<dbReference type="InterPro" id="IPR036396">
    <property type="entry name" value="Cyt_P450_sf"/>
</dbReference>
<evidence type="ECO:0000256" key="5">
    <source>
        <dbReference type="ARBA" id="ARBA00023004"/>
    </source>
</evidence>
<proteinExistence type="inferred from homology"/>
<dbReference type="Pfam" id="PF00067">
    <property type="entry name" value="p450"/>
    <property type="match status" value="1"/>
</dbReference>
<dbReference type="InterPro" id="IPR002403">
    <property type="entry name" value="Cyt_P450_E_grp-IV"/>
</dbReference>
<reference evidence="7 8" key="1">
    <citation type="submission" date="2024-01" db="EMBL/GenBank/DDBJ databases">
        <title>A draft genome for the cacao thread blight pathogen Marasmiellus scandens.</title>
        <authorList>
            <person name="Baruah I.K."/>
            <person name="Leung J."/>
            <person name="Bukari Y."/>
            <person name="Amoako-Attah I."/>
            <person name="Meinhardt L.W."/>
            <person name="Bailey B.A."/>
            <person name="Cohen S.P."/>
        </authorList>
    </citation>
    <scope>NUCLEOTIDE SEQUENCE [LARGE SCALE GENOMIC DNA]</scope>
    <source>
        <strain evidence="7 8">GH-19</strain>
    </source>
</reference>
<dbReference type="PANTHER" id="PTHR24304">
    <property type="entry name" value="CYTOCHROME P450 FAMILY 7"/>
    <property type="match status" value="1"/>
</dbReference>
<organism evidence="7 8">
    <name type="scientific">Marasmiellus scandens</name>
    <dbReference type="NCBI Taxonomy" id="2682957"/>
    <lineage>
        <taxon>Eukaryota</taxon>
        <taxon>Fungi</taxon>
        <taxon>Dikarya</taxon>
        <taxon>Basidiomycota</taxon>
        <taxon>Agaricomycotina</taxon>
        <taxon>Agaricomycetes</taxon>
        <taxon>Agaricomycetidae</taxon>
        <taxon>Agaricales</taxon>
        <taxon>Marasmiineae</taxon>
        <taxon>Omphalotaceae</taxon>
        <taxon>Marasmiellus</taxon>
    </lineage>
</organism>
<protein>
    <recommendedName>
        <fullName evidence="9">Cytochrome P450</fullName>
    </recommendedName>
</protein>
<keyword evidence="6" id="KW-0812">Transmembrane</keyword>
<evidence type="ECO:0000256" key="4">
    <source>
        <dbReference type="ARBA" id="ARBA00022723"/>
    </source>
</evidence>
<comment type="similarity">
    <text evidence="2">Belongs to the cytochrome P450 family.</text>
</comment>
<dbReference type="Proteomes" id="UP001498398">
    <property type="component" value="Unassembled WGS sequence"/>
</dbReference>